<gene>
    <name evidence="1" type="ORF">A2226_01755</name>
</gene>
<dbReference type="EMBL" id="MHTB01000056">
    <property type="protein sequence ID" value="OHA54134.1"/>
    <property type="molecule type" value="Genomic_DNA"/>
</dbReference>
<proteinExistence type="predicted"/>
<protein>
    <submittedName>
        <fullName evidence="1">Uncharacterized protein</fullName>
    </submittedName>
</protein>
<accession>A0A1G2Q0N0</accession>
<organism evidence="1 2">
    <name type="scientific">Candidatus Veblenbacteria bacterium RIFOXYA2_FULL_43_9</name>
    <dbReference type="NCBI Taxonomy" id="1802425"/>
    <lineage>
        <taxon>Bacteria</taxon>
        <taxon>Candidatus Vebleniibacteriota</taxon>
    </lineage>
</organism>
<dbReference type="AlphaFoldDB" id="A0A1G2Q0N0"/>
<evidence type="ECO:0000313" key="1">
    <source>
        <dbReference type="EMBL" id="OHA54134.1"/>
    </source>
</evidence>
<sequence length="60" mass="6965">MLRLDKAAFFVSAYILARLRAYTIYNAPNNALFHYFFSTKLANKKPQGKTNQGLKYFLTN</sequence>
<dbReference type="Proteomes" id="UP000178936">
    <property type="component" value="Unassembled WGS sequence"/>
</dbReference>
<comment type="caution">
    <text evidence="1">The sequence shown here is derived from an EMBL/GenBank/DDBJ whole genome shotgun (WGS) entry which is preliminary data.</text>
</comment>
<evidence type="ECO:0000313" key="2">
    <source>
        <dbReference type="Proteomes" id="UP000178936"/>
    </source>
</evidence>
<reference evidence="1 2" key="1">
    <citation type="journal article" date="2016" name="Nat. Commun.">
        <title>Thousands of microbial genomes shed light on interconnected biogeochemical processes in an aquifer system.</title>
        <authorList>
            <person name="Anantharaman K."/>
            <person name="Brown C.T."/>
            <person name="Hug L.A."/>
            <person name="Sharon I."/>
            <person name="Castelle C.J."/>
            <person name="Probst A.J."/>
            <person name="Thomas B.C."/>
            <person name="Singh A."/>
            <person name="Wilkins M.J."/>
            <person name="Karaoz U."/>
            <person name="Brodie E.L."/>
            <person name="Williams K.H."/>
            <person name="Hubbard S.S."/>
            <person name="Banfield J.F."/>
        </authorList>
    </citation>
    <scope>NUCLEOTIDE SEQUENCE [LARGE SCALE GENOMIC DNA]</scope>
</reference>
<name>A0A1G2Q0N0_9BACT</name>